<evidence type="ECO:0000313" key="1">
    <source>
        <dbReference type="EMBL" id="ESP05650.1"/>
    </source>
</evidence>
<name>V4CSW2_LOTGI</name>
<proteinExistence type="predicted"/>
<dbReference type="OrthoDB" id="273452at2759"/>
<dbReference type="InterPro" id="IPR044294">
    <property type="entry name" value="Lipase-like"/>
</dbReference>
<protein>
    <submittedName>
        <fullName evidence="1">Uncharacterized protein</fullName>
    </submittedName>
</protein>
<dbReference type="InterPro" id="IPR022122">
    <property type="entry name" value="DUF3657"/>
</dbReference>
<dbReference type="Pfam" id="PF12394">
    <property type="entry name" value="DUF3657"/>
    <property type="match status" value="1"/>
</dbReference>
<dbReference type="GeneID" id="20229709"/>
<dbReference type="AlphaFoldDB" id="V4CSW2"/>
<dbReference type="RefSeq" id="XP_009044195.1">
    <property type="nucleotide sequence ID" value="XM_009045947.1"/>
</dbReference>
<dbReference type="PANTHER" id="PTHR12482:SF67">
    <property type="entry name" value="DUF676 DOMAIN-CONTAINING PROTEIN"/>
    <property type="match status" value="1"/>
</dbReference>
<evidence type="ECO:0000313" key="2">
    <source>
        <dbReference type="Proteomes" id="UP000030746"/>
    </source>
</evidence>
<dbReference type="OMA" id="GRIMKHE"/>
<dbReference type="HOGENOM" id="CLU_049961_0_0_1"/>
<dbReference type="Proteomes" id="UP000030746">
    <property type="component" value="Unassembled WGS sequence"/>
</dbReference>
<dbReference type="EMBL" id="KB199650">
    <property type="protein sequence ID" value="ESP05650.1"/>
    <property type="molecule type" value="Genomic_DNA"/>
</dbReference>
<dbReference type="KEGG" id="lgi:LOTGIDRAFT_103141"/>
<organism evidence="1 2">
    <name type="scientific">Lottia gigantea</name>
    <name type="common">Giant owl limpet</name>
    <dbReference type="NCBI Taxonomy" id="225164"/>
    <lineage>
        <taxon>Eukaryota</taxon>
        <taxon>Metazoa</taxon>
        <taxon>Spiralia</taxon>
        <taxon>Lophotrochozoa</taxon>
        <taxon>Mollusca</taxon>
        <taxon>Gastropoda</taxon>
        <taxon>Patellogastropoda</taxon>
        <taxon>Lottioidea</taxon>
        <taxon>Lottiidae</taxon>
        <taxon>Lottia</taxon>
    </lineage>
</organism>
<dbReference type="PANTHER" id="PTHR12482">
    <property type="entry name" value="LIPASE ROG1-RELATED-RELATED"/>
    <property type="match status" value="1"/>
</dbReference>
<sequence>MCELQATIEFAVELNRFYNVDLFQRGFYQIRTSIRMSPKSPAKIEVYVDYISECDSLLPSSIVDNVAISKTFQILYRNEDVLINDPMIFRIHTLVDSTKLEENLENLDMQLCVELWFGEEDFGSTLLEKMEMVSERILQLHFNPVNGLHHHLPVLFDYFHLACIEVTIHGCLIALHQPYLNMPRPAKTAWANKPPDQSTLETVYFGPRPQTSVSSLYCNIIIIIAILNQANDVHKLICKILLSAYESLQSTYQFYLTKLPQNKTKLVTDLAKSSQNKTKLRWVTYLAKLPQNKTKLDIKDCHVRLKKVLTNLQSIEDEDDLIQTVITDITQLCAENVILWTKFLETVTLAENVQSYLAQEHHTARVKRFAEAFFTFEYPKITCLSCYDPSIHGHDDIAKTVAASDYFQNMPPIDVECPEIDGDSNTIPIIFEDIYHDSWMNALGL</sequence>
<gene>
    <name evidence="1" type="ORF">LOTGIDRAFT_103141</name>
</gene>
<keyword evidence="2" id="KW-1185">Reference proteome</keyword>
<dbReference type="CTD" id="20229709"/>
<reference evidence="1 2" key="1">
    <citation type="journal article" date="2013" name="Nature">
        <title>Insights into bilaterian evolution from three spiralian genomes.</title>
        <authorList>
            <person name="Simakov O."/>
            <person name="Marletaz F."/>
            <person name="Cho S.J."/>
            <person name="Edsinger-Gonzales E."/>
            <person name="Havlak P."/>
            <person name="Hellsten U."/>
            <person name="Kuo D.H."/>
            <person name="Larsson T."/>
            <person name="Lv J."/>
            <person name="Arendt D."/>
            <person name="Savage R."/>
            <person name="Osoegawa K."/>
            <person name="de Jong P."/>
            <person name="Grimwood J."/>
            <person name="Chapman J.A."/>
            <person name="Shapiro H."/>
            <person name="Aerts A."/>
            <person name="Otillar R.P."/>
            <person name="Terry A.Y."/>
            <person name="Boore J.L."/>
            <person name="Grigoriev I.V."/>
            <person name="Lindberg D.R."/>
            <person name="Seaver E.C."/>
            <person name="Weisblat D.A."/>
            <person name="Putnam N.H."/>
            <person name="Rokhsar D.S."/>
        </authorList>
    </citation>
    <scope>NUCLEOTIDE SEQUENCE [LARGE SCALE GENOMIC DNA]</scope>
</reference>
<accession>V4CSW2</accession>